<dbReference type="Proteomes" id="UP000286641">
    <property type="component" value="Unplaced"/>
</dbReference>
<evidence type="ECO:0000313" key="3">
    <source>
        <dbReference type="RefSeq" id="XP_025721287.1"/>
    </source>
</evidence>
<protein>
    <submittedName>
        <fullName evidence="3">Rap1 GTPase-activating protein 2-like isoform X1</fullName>
    </submittedName>
</protein>
<accession>A0A3Q7NSK3</accession>
<feature type="compositionally biased region" description="Low complexity" evidence="1">
    <location>
        <begin position="128"/>
        <end position="140"/>
    </location>
</feature>
<gene>
    <name evidence="3" type="primary">LOC112818384</name>
</gene>
<feature type="compositionally biased region" description="Basic and acidic residues" evidence="1">
    <location>
        <begin position="110"/>
        <end position="123"/>
    </location>
</feature>
<feature type="region of interest" description="Disordered" evidence="1">
    <location>
        <begin position="1"/>
        <end position="190"/>
    </location>
</feature>
<reference key="1">
    <citation type="submission" date="2019-01" db="UniProtKB">
        <authorList>
            <consortium name="RefSeq"/>
        </authorList>
    </citation>
    <scope>IDENTIFICATION</scope>
</reference>
<keyword evidence="2" id="KW-1185">Reference proteome</keyword>
<evidence type="ECO:0000313" key="2">
    <source>
        <dbReference type="Proteomes" id="UP000286641"/>
    </source>
</evidence>
<dbReference type="RefSeq" id="XP_025721287.1">
    <property type="nucleotide sequence ID" value="XM_025865502.1"/>
</dbReference>
<feature type="compositionally biased region" description="Low complexity" evidence="1">
    <location>
        <begin position="171"/>
        <end position="187"/>
    </location>
</feature>
<feature type="compositionally biased region" description="Polar residues" evidence="1">
    <location>
        <begin position="152"/>
        <end position="163"/>
    </location>
</feature>
<name>A0A3Q7NSK3_CALUR</name>
<feature type="compositionally biased region" description="Polar residues" evidence="1">
    <location>
        <begin position="26"/>
        <end position="37"/>
    </location>
</feature>
<feature type="compositionally biased region" description="Polar residues" evidence="1">
    <location>
        <begin position="77"/>
        <end position="105"/>
    </location>
</feature>
<sequence>METMVSSQKKQHGGGIPGSLSGGISHTSTEVTKTTFSPPAAAAAKNQSRSPIKRRSGLFPRLYTGSEGQGDGRTRCDSASSNPKTPDGAHSSQEIKSEASSNPSSPEICPNKEKPFVKLKENGRANISRSSSSTSSFSSTAGEGEAVEECDSGSSQPSMTSPFKQEVFVYSPSPSSESPSPGAPATPIIVSRSPTGQWRLGLHALWPEGQGLCCDHCSWACASATPNQALSAPAPKR</sequence>
<dbReference type="AlphaFoldDB" id="A0A3Q7NSK3"/>
<reference evidence="3" key="2">
    <citation type="submission" date="2025-08" db="UniProtKB">
        <authorList>
            <consortium name="RefSeq"/>
        </authorList>
    </citation>
    <scope>IDENTIFICATION</scope>
    <source>
        <tissue evidence="3">Blood</tissue>
    </source>
</reference>
<organism evidence="2 3">
    <name type="scientific">Callorhinus ursinus</name>
    <name type="common">Northern fur seal</name>
    <dbReference type="NCBI Taxonomy" id="34884"/>
    <lineage>
        <taxon>Eukaryota</taxon>
        <taxon>Metazoa</taxon>
        <taxon>Chordata</taxon>
        <taxon>Craniata</taxon>
        <taxon>Vertebrata</taxon>
        <taxon>Euteleostomi</taxon>
        <taxon>Mammalia</taxon>
        <taxon>Eutheria</taxon>
        <taxon>Laurasiatheria</taxon>
        <taxon>Carnivora</taxon>
        <taxon>Caniformia</taxon>
        <taxon>Pinnipedia</taxon>
        <taxon>Otariidae</taxon>
        <taxon>Callorhinus</taxon>
    </lineage>
</organism>
<dbReference type="GeneID" id="112818384"/>
<dbReference type="InParanoid" id="A0A3Q7NSK3"/>
<proteinExistence type="predicted"/>
<evidence type="ECO:0000256" key="1">
    <source>
        <dbReference type="SAM" id="MobiDB-lite"/>
    </source>
</evidence>